<feature type="transmembrane region" description="Helical" evidence="1">
    <location>
        <begin position="45"/>
        <end position="64"/>
    </location>
</feature>
<dbReference type="Proteomes" id="UP000198640">
    <property type="component" value="Unassembled WGS sequence"/>
</dbReference>
<dbReference type="OrthoDB" id="8565614at2"/>
<name>A0A1H3F9K1_9PROT</name>
<evidence type="ECO:0000313" key="3">
    <source>
        <dbReference type="Proteomes" id="UP000198640"/>
    </source>
</evidence>
<feature type="transmembrane region" description="Helical" evidence="1">
    <location>
        <begin position="21"/>
        <end position="39"/>
    </location>
</feature>
<keyword evidence="1" id="KW-1133">Transmembrane helix</keyword>
<dbReference type="EMBL" id="FNOY01000011">
    <property type="protein sequence ID" value="SDX87517.1"/>
    <property type="molecule type" value="Genomic_DNA"/>
</dbReference>
<dbReference type="STRING" id="44576.SAMN05421881_101119"/>
<keyword evidence="1" id="KW-0472">Membrane</keyword>
<keyword evidence="3" id="KW-1185">Reference proteome</keyword>
<evidence type="ECO:0000256" key="1">
    <source>
        <dbReference type="SAM" id="Phobius"/>
    </source>
</evidence>
<protein>
    <submittedName>
        <fullName evidence="2">Uncharacterized protein</fullName>
    </submittedName>
</protein>
<sequence length="77" mass="8141">MNENIDSGARIPRTKAAIRDMTIAGAFIAMGVLLPGALFENDFQTQIGGIALGIGFGWLVKSIICHQTLKSGVHDAT</sequence>
<reference evidence="2 3" key="1">
    <citation type="submission" date="2016-10" db="EMBL/GenBank/DDBJ databases">
        <authorList>
            <person name="de Groot N.N."/>
        </authorList>
    </citation>
    <scope>NUCLEOTIDE SEQUENCE [LARGE SCALE GENOMIC DNA]</scope>
    <source>
        <strain evidence="2 3">Nm1</strain>
    </source>
</reference>
<dbReference type="RefSeq" id="WP_090412429.1">
    <property type="nucleotide sequence ID" value="NZ_FNOY01000011.1"/>
</dbReference>
<gene>
    <name evidence="2" type="ORF">SAMN05421881_101119</name>
</gene>
<accession>A0A1H3F9K1</accession>
<evidence type="ECO:0000313" key="2">
    <source>
        <dbReference type="EMBL" id="SDX87517.1"/>
    </source>
</evidence>
<keyword evidence="1" id="KW-0812">Transmembrane</keyword>
<organism evidence="2 3">
    <name type="scientific">Nitrosomonas halophila</name>
    <dbReference type="NCBI Taxonomy" id="44576"/>
    <lineage>
        <taxon>Bacteria</taxon>
        <taxon>Pseudomonadati</taxon>
        <taxon>Pseudomonadota</taxon>
        <taxon>Betaproteobacteria</taxon>
        <taxon>Nitrosomonadales</taxon>
        <taxon>Nitrosomonadaceae</taxon>
        <taxon>Nitrosomonas</taxon>
    </lineage>
</organism>
<dbReference type="AlphaFoldDB" id="A0A1H3F9K1"/>
<proteinExistence type="predicted"/>